<reference evidence="11 12" key="1">
    <citation type="journal article" date="2021" name="BMC Biol.">
        <title>Horizontally acquired antibacterial genes associated with adaptive radiation of ladybird beetles.</title>
        <authorList>
            <person name="Li H.S."/>
            <person name="Tang X.F."/>
            <person name="Huang Y.H."/>
            <person name="Xu Z.Y."/>
            <person name="Chen M.L."/>
            <person name="Du X.Y."/>
            <person name="Qiu B.Y."/>
            <person name="Chen P.T."/>
            <person name="Zhang W."/>
            <person name="Slipinski A."/>
            <person name="Escalona H.E."/>
            <person name="Waterhouse R.M."/>
            <person name="Zwick A."/>
            <person name="Pang H."/>
        </authorList>
    </citation>
    <scope>NUCLEOTIDE SEQUENCE [LARGE SCALE GENOMIC DNA]</scope>
    <source>
        <strain evidence="11">SYSU2018</strain>
    </source>
</reference>
<dbReference type="FunFam" id="3.40.50.300:FF:000679">
    <property type="entry name" value="Thymidylate kinase"/>
    <property type="match status" value="1"/>
</dbReference>
<dbReference type="CDD" id="cd01672">
    <property type="entry name" value="TMPK"/>
    <property type="match status" value="1"/>
</dbReference>
<evidence type="ECO:0000313" key="12">
    <source>
        <dbReference type="Proteomes" id="UP001516400"/>
    </source>
</evidence>
<name>A0ABD2N6Q4_9CUCU</name>
<keyword evidence="5" id="KW-0808">Transferase</keyword>
<dbReference type="InterPro" id="IPR027417">
    <property type="entry name" value="P-loop_NTPase"/>
</dbReference>
<dbReference type="PANTHER" id="PTHR10344">
    <property type="entry name" value="THYMIDYLATE KINASE"/>
    <property type="match status" value="1"/>
</dbReference>
<dbReference type="Gene3D" id="3.40.50.300">
    <property type="entry name" value="P-loop containing nucleotide triphosphate hydrolases"/>
    <property type="match status" value="1"/>
</dbReference>
<dbReference type="InterPro" id="IPR039430">
    <property type="entry name" value="Thymidylate_kin-like_dom"/>
</dbReference>
<dbReference type="HAMAP" id="MF_00165">
    <property type="entry name" value="Thymidylate_kinase"/>
    <property type="match status" value="1"/>
</dbReference>
<sequence>MSIGRGALIVIEGVDRSGKTTQCRKLVKSLNDRNIRTELMNFPDRSTLTGELISHYLKDKTCTLNDKAIHLLFSANRWENHDKMKELLENGCSLIVDRYSYSGVAFSSIKKNMDLRWCLQPEVGLIKPDLVLLMTLSDEVMLNRPGFGNERYENVEMQKSVKEVFQTFADNEDNWKVINAAGTIEAVHQKLLREIISKIEEIGDSPLEKLEFSGKYHSEFFS</sequence>
<evidence type="ECO:0000256" key="6">
    <source>
        <dbReference type="ARBA" id="ARBA00022727"/>
    </source>
</evidence>
<dbReference type="InterPro" id="IPR018095">
    <property type="entry name" value="Thymidylate_kin_CS"/>
</dbReference>
<keyword evidence="12" id="KW-1185">Reference proteome</keyword>
<keyword evidence="9" id="KW-0067">ATP-binding</keyword>
<comment type="similarity">
    <text evidence="2">Belongs to the thymidylate kinase family.</text>
</comment>
<dbReference type="NCBIfam" id="TIGR00041">
    <property type="entry name" value="DTMP_kinase"/>
    <property type="match status" value="1"/>
</dbReference>
<protein>
    <recommendedName>
        <fullName evidence="4">Thymidylate kinase</fullName>
        <ecNumber evidence="3">2.7.4.9</ecNumber>
    </recommendedName>
</protein>
<evidence type="ECO:0000259" key="10">
    <source>
        <dbReference type="Pfam" id="PF02223"/>
    </source>
</evidence>
<evidence type="ECO:0000256" key="9">
    <source>
        <dbReference type="ARBA" id="ARBA00022840"/>
    </source>
</evidence>
<keyword evidence="6" id="KW-0545">Nucleotide biosynthesis</keyword>
<comment type="caution">
    <text evidence="11">The sequence shown here is derived from an EMBL/GenBank/DDBJ whole genome shotgun (WGS) entry which is preliminary data.</text>
</comment>
<dbReference type="GO" id="GO:0005524">
    <property type="term" value="F:ATP binding"/>
    <property type="evidence" value="ECO:0007669"/>
    <property type="project" value="UniProtKB-KW"/>
</dbReference>
<evidence type="ECO:0000313" key="11">
    <source>
        <dbReference type="EMBL" id="KAL3274360.1"/>
    </source>
</evidence>
<keyword evidence="8" id="KW-0418">Kinase</keyword>
<dbReference type="SUPFAM" id="SSF52540">
    <property type="entry name" value="P-loop containing nucleoside triphosphate hydrolases"/>
    <property type="match status" value="1"/>
</dbReference>
<dbReference type="EMBL" id="JABFTP020000062">
    <property type="protein sequence ID" value="KAL3274360.1"/>
    <property type="molecule type" value="Genomic_DNA"/>
</dbReference>
<keyword evidence="7" id="KW-0547">Nucleotide-binding</keyword>
<evidence type="ECO:0000256" key="1">
    <source>
        <dbReference type="ARBA" id="ARBA00004992"/>
    </source>
</evidence>
<evidence type="ECO:0000256" key="7">
    <source>
        <dbReference type="ARBA" id="ARBA00022741"/>
    </source>
</evidence>
<dbReference type="EC" id="2.7.4.9" evidence="3"/>
<proteinExistence type="inferred from homology"/>
<organism evidence="11 12">
    <name type="scientific">Cryptolaemus montrouzieri</name>
    <dbReference type="NCBI Taxonomy" id="559131"/>
    <lineage>
        <taxon>Eukaryota</taxon>
        <taxon>Metazoa</taxon>
        <taxon>Ecdysozoa</taxon>
        <taxon>Arthropoda</taxon>
        <taxon>Hexapoda</taxon>
        <taxon>Insecta</taxon>
        <taxon>Pterygota</taxon>
        <taxon>Neoptera</taxon>
        <taxon>Endopterygota</taxon>
        <taxon>Coleoptera</taxon>
        <taxon>Polyphaga</taxon>
        <taxon>Cucujiformia</taxon>
        <taxon>Coccinelloidea</taxon>
        <taxon>Coccinellidae</taxon>
        <taxon>Scymninae</taxon>
        <taxon>Scymnini</taxon>
        <taxon>Cryptolaemus</taxon>
    </lineage>
</organism>
<gene>
    <name evidence="11" type="ORF">HHI36_015758</name>
</gene>
<dbReference type="InterPro" id="IPR018094">
    <property type="entry name" value="Thymidylate_kinase"/>
</dbReference>
<evidence type="ECO:0000256" key="8">
    <source>
        <dbReference type="ARBA" id="ARBA00022777"/>
    </source>
</evidence>
<dbReference type="GO" id="GO:0004798">
    <property type="term" value="F:dTMP kinase activity"/>
    <property type="evidence" value="ECO:0007669"/>
    <property type="project" value="UniProtKB-EC"/>
</dbReference>
<dbReference type="GO" id="GO:0009165">
    <property type="term" value="P:nucleotide biosynthetic process"/>
    <property type="evidence" value="ECO:0007669"/>
    <property type="project" value="UniProtKB-KW"/>
</dbReference>
<dbReference type="PANTHER" id="PTHR10344:SF1">
    <property type="entry name" value="THYMIDYLATE KINASE"/>
    <property type="match status" value="1"/>
</dbReference>
<comment type="pathway">
    <text evidence="1">Pyrimidine metabolism; dTTP biosynthesis.</text>
</comment>
<dbReference type="AlphaFoldDB" id="A0ABD2N6Q4"/>
<evidence type="ECO:0000256" key="3">
    <source>
        <dbReference type="ARBA" id="ARBA00012980"/>
    </source>
</evidence>
<feature type="domain" description="Thymidylate kinase-like" evidence="10">
    <location>
        <begin position="11"/>
        <end position="190"/>
    </location>
</feature>
<dbReference type="Proteomes" id="UP001516400">
    <property type="component" value="Unassembled WGS sequence"/>
</dbReference>
<evidence type="ECO:0000256" key="4">
    <source>
        <dbReference type="ARBA" id="ARBA00017144"/>
    </source>
</evidence>
<dbReference type="Pfam" id="PF02223">
    <property type="entry name" value="Thymidylate_kin"/>
    <property type="match status" value="1"/>
</dbReference>
<evidence type="ECO:0000256" key="2">
    <source>
        <dbReference type="ARBA" id="ARBA00009776"/>
    </source>
</evidence>
<evidence type="ECO:0000256" key="5">
    <source>
        <dbReference type="ARBA" id="ARBA00022679"/>
    </source>
</evidence>
<dbReference type="PROSITE" id="PS01331">
    <property type="entry name" value="THYMIDYLATE_KINASE"/>
    <property type="match status" value="1"/>
</dbReference>
<accession>A0ABD2N6Q4</accession>